<evidence type="ECO:0000313" key="4">
    <source>
        <dbReference type="Proteomes" id="UP000029738"/>
    </source>
</evidence>
<feature type="compositionally biased region" description="Pro residues" evidence="1">
    <location>
        <begin position="355"/>
        <end position="372"/>
    </location>
</feature>
<dbReference type="EMBL" id="JHEG04000001">
    <property type="protein sequence ID" value="KAF3884413.1"/>
    <property type="molecule type" value="Genomic_DNA"/>
</dbReference>
<feature type="region of interest" description="Disordered" evidence="1">
    <location>
        <begin position="335"/>
        <end position="387"/>
    </location>
</feature>
<evidence type="ECO:0000256" key="2">
    <source>
        <dbReference type="SAM" id="SignalP"/>
    </source>
</evidence>
<feature type="chain" id="PRO_5035741144" evidence="2">
    <location>
        <begin position="29"/>
        <end position="415"/>
    </location>
</feature>
<keyword evidence="2" id="KW-0732">Signal</keyword>
<comment type="caution">
    <text evidence="3">The sequence shown here is derived from an EMBL/GenBank/DDBJ whole genome shotgun (WGS) entry which is preliminary data.</text>
</comment>
<keyword evidence="4" id="KW-1185">Reference proteome</keyword>
<evidence type="ECO:0000313" key="3">
    <source>
        <dbReference type="EMBL" id="KAF3884413.1"/>
    </source>
</evidence>
<feature type="signal peptide" evidence="2">
    <location>
        <begin position="1"/>
        <end position="28"/>
    </location>
</feature>
<reference evidence="3" key="2">
    <citation type="submission" date="2019-11" db="EMBL/GenBank/DDBJ databases">
        <title>Improved Assembly of Tolypothrix boutellei genome.</title>
        <authorList>
            <person name="Sarangi A.N."/>
            <person name="Mukherjee M."/>
            <person name="Ghosh S."/>
            <person name="Singh D."/>
            <person name="Das A."/>
            <person name="Kant S."/>
            <person name="Prusty A."/>
            <person name="Tripathy S."/>
        </authorList>
    </citation>
    <scope>NUCLEOTIDE SEQUENCE</scope>
    <source>
        <strain evidence="3">VB521301</strain>
    </source>
</reference>
<proteinExistence type="predicted"/>
<gene>
    <name evidence="3" type="ORF">DA73_0400002185</name>
</gene>
<dbReference type="AlphaFoldDB" id="A0A8S9SYU8"/>
<name>A0A8S9SYU8_9CYAN</name>
<protein>
    <submittedName>
        <fullName evidence="3">Uncharacterized protein</fullName>
    </submittedName>
</protein>
<dbReference type="Proteomes" id="UP000029738">
    <property type="component" value="Unassembled WGS sequence"/>
</dbReference>
<sequence>MKKSTVKSIAFAASSLAAVMTAPQEASAQLNVGPYGIQNGLEGNYLQYQLSGQNLDQMRGIAECSVGFGPSCNKTGAILQQLVESNNGPNAHQLLIRAAGGEENFRLFASYYGNKPERLERIPYASFWQDDNPFIMDGHRYVLGYAASREPVKGLGQITQKFYWAPLQGKGDSLSPRNGLLNLKQSYGRLLMEEAAKIPNLKQQFKALGLEPQAENYYWSHITRAMHALNSGDEDQLQQNLLQVLSMPFFGEGGGENMGRPNLQVADDYLKGEGLLGDVFDLESSVLTLEPDMGGEVVSYLSAGEVVTKGGGGFNYTYLLGLLALLPFLLGGDGDSSSGTPPNPIPTPDISQPPVGTPPVGTPPVGTPPVGTPPVGTSPPDVKSVPEPSTVTPYVLLAIIMFVFTQKQWRTQAKG</sequence>
<dbReference type="RefSeq" id="WP_153021614.1">
    <property type="nucleotide sequence ID" value="NZ_JHEG04000001.1"/>
</dbReference>
<accession>A0A8S9SYU8</accession>
<evidence type="ECO:0000256" key="1">
    <source>
        <dbReference type="SAM" id="MobiDB-lite"/>
    </source>
</evidence>
<organism evidence="3 4">
    <name type="scientific">Tolypothrix bouteillei VB521301</name>
    <dbReference type="NCBI Taxonomy" id="1479485"/>
    <lineage>
        <taxon>Bacteria</taxon>
        <taxon>Bacillati</taxon>
        <taxon>Cyanobacteriota</taxon>
        <taxon>Cyanophyceae</taxon>
        <taxon>Nostocales</taxon>
        <taxon>Tolypothrichaceae</taxon>
        <taxon>Tolypothrix</taxon>
    </lineage>
</organism>
<reference evidence="3" key="1">
    <citation type="journal article" date="2015" name="Genome Announc.">
        <title>Draft Genome Sequence of Tolypothrix boutellei Strain VB521301.</title>
        <authorList>
            <person name="Chandrababunaidu M.M."/>
            <person name="Singh D."/>
            <person name="Sen D."/>
            <person name="Bhan S."/>
            <person name="Das S."/>
            <person name="Gupta A."/>
            <person name="Adhikary S.P."/>
            <person name="Tripathy S."/>
        </authorList>
    </citation>
    <scope>NUCLEOTIDE SEQUENCE</scope>
    <source>
        <strain evidence="3">VB521301</strain>
    </source>
</reference>
<dbReference type="OrthoDB" id="505468at2"/>